<sequence>MKTYAEMLAEEAATRAEIMARPLTLEEYARVRCAEDITAEHPKNRSYAVGALVLDSDGHWYSRTVSRNVLDVNYQLKRLATNPNLKDLHVYPEAF</sequence>
<organism evidence="1 2">
    <name type="scientific">Arthrobacter phage Wyborn</name>
    <dbReference type="NCBI Taxonomy" id="3059067"/>
    <lineage>
        <taxon>Viruses</taxon>
        <taxon>Duplodnaviria</taxon>
        <taxon>Heunggongvirae</taxon>
        <taxon>Uroviricota</taxon>
        <taxon>Caudoviricetes</taxon>
        <taxon>Berryhillviridae</taxon>
        <taxon>Sicariusvirus</taxon>
        <taxon>Sicariusvirus wyborn</taxon>
    </lineage>
</organism>
<gene>
    <name evidence="1" type="primary">6</name>
    <name evidence="1" type="ORF">SEA_WYBORN_6</name>
</gene>
<accession>A0AA96H0T7</accession>
<name>A0AA96H0T7_9CAUD</name>
<protein>
    <submittedName>
        <fullName evidence="1">Uncharacterized protein</fullName>
    </submittedName>
</protein>
<proteinExistence type="predicted"/>
<reference evidence="1 2" key="1">
    <citation type="submission" date="2023-08" db="EMBL/GenBank/DDBJ databases">
        <authorList>
            <person name="Beyer A.R."/>
            <person name="Brown C."/>
            <person name="Garland D.S."/>
            <person name="Funderburk A."/>
            <person name="Uzochukwu B."/>
            <person name="Ko C."/>
            <person name="Russell D.A."/>
            <person name="Jacobs-Sera D."/>
            <person name="Hatfull G.F."/>
        </authorList>
    </citation>
    <scope>NUCLEOTIDE SEQUENCE [LARGE SCALE GENOMIC DNA]</scope>
</reference>
<dbReference type="EMBL" id="OR475274">
    <property type="protein sequence ID" value="WNM67249.1"/>
    <property type="molecule type" value="Genomic_DNA"/>
</dbReference>
<keyword evidence="2" id="KW-1185">Reference proteome</keyword>
<evidence type="ECO:0000313" key="1">
    <source>
        <dbReference type="EMBL" id="WNM67249.1"/>
    </source>
</evidence>
<evidence type="ECO:0000313" key="2">
    <source>
        <dbReference type="Proteomes" id="UP001303667"/>
    </source>
</evidence>
<dbReference type="Proteomes" id="UP001303667">
    <property type="component" value="Segment"/>
</dbReference>